<organism evidence="10 11">
    <name type="scientific">Ceratodon purpureus</name>
    <name type="common">Fire moss</name>
    <name type="synonym">Dicranum purpureum</name>
    <dbReference type="NCBI Taxonomy" id="3225"/>
    <lineage>
        <taxon>Eukaryota</taxon>
        <taxon>Viridiplantae</taxon>
        <taxon>Streptophyta</taxon>
        <taxon>Embryophyta</taxon>
        <taxon>Bryophyta</taxon>
        <taxon>Bryophytina</taxon>
        <taxon>Bryopsida</taxon>
        <taxon>Dicranidae</taxon>
        <taxon>Pseudoditrichales</taxon>
        <taxon>Ditrichaceae</taxon>
        <taxon>Ceratodon</taxon>
    </lineage>
</organism>
<keyword evidence="1" id="KW-0699">rRNA-binding</keyword>
<sequence>MAKPLLLHATASLPLRNFHKKTLVTEDTLSCSYSASPSLYAGCRSNRTPAWKAARSVERLGFRDARIGRGRYEHDGCGRERVYSAQAALQEKGGALQEEPRSAAAETLDLLEWPRVCRAVASFAATSVGKEQLQVLEIPATREASEALLELTTAGVELISLLGGPFELGALSTQVVKDCVLRTRKGMVVSGVEALSVALLLQTARNVRRQVFNTAQEFQDRGSVLQPLLDMVDPIVTHPDLEKGIWRVIDEDGSVKDSASPELRKARTQERSIEQRLRELFNKLTRDKSGSDSQSQEIVQLDGRMCLVVASDNRSNVPGLLLRSGSGASAYIEPAGAVPLNNKLNEARAEVAKAEYNVLLRLTDQLRPYMDDIQFCLNTIVRLDVVMARARYSTWLGATKPTFIDTDSQNLVRLQLKRARHPLLLQQHREALREAKAKLKTKSKNLGRLKTRPGMMVGALEEIRAAVAEAEAEVAELEENAPVPIDVRVIGETKVVAITGPNTGGKTATIKTVGLAALMAKSGLFVLAIEPVVLPWFDVVLADIGDEQSLSQSLSTFSGHLHRIKRIKGASTGNSLVLLDEVGAGTDPTEGAALGMALLESFAESGKGGSFLTMATTHHGELKTLKYSDPRFENASVEFSEEKLRPTYKLLWGIPGRSNALNIAERLDIPKDILVVARSLYGVASAQLSEVIMELEQAKRDYDQDTATADSQITEARKFLKELVAASKRLQENQRILDLQTADRVAAAAASARSQLHAIARDVKSSTKITPSNATQLLQRKGNTNSTQGKQKTNTGTDATRSSQSAVPTVGAMVYVPKLGRKAKVIEVKSSKKELTVQSGLLQVKVKFKEIEWPGLM</sequence>
<keyword evidence="7" id="KW-0175">Coiled coil</keyword>
<feature type="coiled-coil region" evidence="7">
    <location>
        <begin position="425"/>
        <end position="480"/>
    </location>
</feature>
<evidence type="ECO:0000256" key="1">
    <source>
        <dbReference type="ARBA" id="ARBA00022730"/>
    </source>
</evidence>
<evidence type="ECO:0000256" key="8">
    <source>
        <dbReference type="SAM" id="MobiDB-lite"/>
    </source>
</evidence>
<dbReference type="PIRSF" id="PIRSF005814">
    <property type="entry name" value="MutS_YshD"/>
    <property type="match status" value="1"/>
</dbReference>
<dbReference type="GO" id="GO:0140664">
    <property type="term" value="F:ATP-dependent DNA damage sensor activity"/>
    <property type="evidence" value="ECO:0007669"/>
    <property type="project" value="InterPro"/>
</dbReference>
<feature type="region of interest" description="Disordered" evidence="8">
    <location>
        <begin position="770"/>
        <end position="806"/>
    </location>
</feature>
<protein>
    <recommendedName>
        <fullName evidence="9">DNA mismatch repair proteins mutS family domain-containing protein</fullName>
    </recommendedName>
</protein>
<dbReference type="InterPro" id="IPR027417">
    <property type="entry name" value="P-loop_NTPase"/>
</dbReference>
<dbReference type="InterPro" id="IPR005747">
    <property type="entry name" value="MutS2"/>
</dbReference>
<dbReference type="FunFam" id="3.40.50.300:FF:000830">
    <property type="entry name" value="Endonuclease MutS2"/>
    <property type="match status" value="1"/>
</dbReference>
<evidence type="ECO:0000256" key="5">
    <source>
        <dbReference type="ARBA" id="ARBA00022884"/>
    </source>
</evidence>
<evidence type="ECO:0000259" key="9">
    <source>
        <dbReference type="PROSITE" id="PS00486"/>
    </source>
</evidence>
<accession>A0A8T0GPK7</accession>
<dbReference type="GO" id="GO:0030983">
    <property type="term" value="F:mismatched DNA binding"/>
    <property type="evidence" value="ECO:0007669"/>
    <property type="project" value="InterPro"/>
</dbReference>
<dbReference type="GO" id="GO:0045910">
    <property type="term" value="P:negative regulation of DNA recombination"/>
    <property type="evidence" value="ECO:0007669"/>
    <property type="project" value="InterPro"/>
</dbReference>
<keyword evidence="2" id="KW-0547">Nucleotide-binding</keyword>
<dbReference type="InterPro" id="IPR036187">
    <property type="entry name" value="DNA_mismatch_repair_MutS_sf"/>
</dbReference>
<dbReference type="Pfam" id="PF20297">
    <property type="entry name" value="MSSS"/>
    <property type="match status" value="1"/>
</dbReference>
<comment type="caution">
    <text evidence="10">The sequence shown here is derived from an EMBL/GenBank/DDBJ whole genome shotgun (WGS) entry which is preliminary data.</text>
</comment>
<dbReference type="PANTHER" id="PTHR48466:SF2">
    <property type="entry name" value="OS10G0509000 PROTEIN"/>
    <property type="match status" value="1"/>
</dbReference>
<dbReference type="EMBL" id="CM026431">
    <property type="protein sequence ID" value="KAG0560415.1"/>
    <property type="molecule type" value="Genomic_DNA"/>
</dbReference>
<dbReference type="AlphaFoldDB" id="A0A8T0GPK7"/>
<dbReference type="GO" id="GO:0005524">
    <property type="term" value="F:ATP binding"/>
    <property type="evidence" value="ECO:0007669"/>
    <property type="project" value="UniProtKB-KW"/>
</dbReference>
<dbReference type="NCBIfam" id="TIGR01069">
    <property type="entry name" value="mutS2"/>
    <property type="match status" value="1"/>
</dbReference>
<evidence type="ECO:0000313" key="10">
    <source>
        <dbReference type="EMBL" id="KAG0560415.1"/>
    </source>
</evidence>
<evidence type="ECO:0000256" key="3">
    <source>
        <dbReference type="ARBA" id="ARBA00022801"/>
    </source>
</evidence>
<dbReference type="Pfam" id="PF00488">
    <property type="entry name" value="MutS_V"/>
    <property type="match status" value="1"/>
</dbReference>
<dbReference type="GO" id="GO:0019843">
    <property type="term" value="F:rRNA binding"/>
    <property type="evidence" value="ECO:0007669"/>
    <property type="project" value="UniProtKB-KW"/>
</dbReference>
<evidence type="ECO:0000256" key="7">
    <source>
        <dbReference type="SAM" id="Coils"/>
    </source>
</evidence>
<dbReference type="InterPro" id="IPR046893">
    <property type="entry name" value="MSSS"/>
</dbReference>
<dbReference type="InterPro" id="IPR007696">
    <property type="entry name" value="DNA_mismatch_repair_MutS_core"/>
</dbReference>
<dbReference type="GO" id="GO:0016887">
    <property type="term" value="F:ATP hydrolysis activity"/>
    <property type="evidence" value="ECO:0007669"/>
    <property type="project" value="InterPro"/>
</dbReference>
<dbReference type="PROSITE" id="PS00486">
    <property type="entry name" value="DNA_MISMATCH_REPAIR_2"/>
    <property type="match status" value="1"/>
</dbReference>
<keyword evidence="6" id="KW-0238">DNA-binding</keyword>
<evidence type="ECO:0000313" key="11">
    <source>
        <dbReference type="Proteomes" id="UP000822688"/>
    </source>
</evidence>
<gene>
    <name evidence="10" type="ORF">KC19_10G179100</name>
</gene>
<dbReference type="SUPFAM" id="SSF52540">
    <property type="entry name" value="P-loop containing nucleoside triphosphate hydrolases"/>
    <property type="match status" value="1"/>
</dbReference>
<keyword evidence="4" id="KW-0067">ATP-binding</keyword>
<reference evidence="10" key="1">
    <citation type="submission" date="2020-06" db="EMBL/GenBank/DDBJ databases">
        <title>WGS assembly of Ceratodon purpureus strain R40.</title>
        <authorList>
            <person name="Carey S.B."/>
            <person name="Jenkins J."/>
            <person name="Shu S."/>
            <person name="Lovell J.T."/>
            <person name="Sreedasyam A."/>
            <person name="Maumus F."/>
            <person name="Tiley G.P."/>
            <person name="Fernandez-Pozo N."/>
            <person name="Barry K."/>
            <person name="Chen C."/>
            <person name="Wang M."/>
            <person name="Lipzen A."/>
            <person name="Daum C."/>
            <person name="Saski C.A."/>
            <person name="Payton A.C."/>
            <person name="Mcbreen J.C."/>
            <person name="Conrad R.E."/>
            <person name="Kollar L.M."/>
            <person name="Olsson S."/>
            <person name="Huttunen S."/>
            <person name="Landis J.B."/>
            <person name="Wickett N.J."/>
            <person name="Johnson M.G."/>
            <person name="Rensing S.A."/>
            <person name="Grimwood J."/>
            <person name="Schmutz J."/>
            <person name="Mcdaniel S.F."/>
        </authorList>
    </citation>
    <scope>NUCLEOTIDE SEQUENCE</scope>
    <source>
        <strain evidence="10">R40</strain>
    </source>
</reference>
<dbReference type="SMART" id="SM00533">
    <property type="entry name" value="MUTSd"/>
    <property type="match status" value="1"/>
</dbReference>
<name>A0A8T0GPK7_CERPU</name>
<evidence type="ECO:0000256" key="4">
    <source>
        <dbReference type="ARBA" id="ARBA00022840"/>
    </source>
</evidence>
<keyword evidence="11" id="KW-1185">Reference proteome</keyword>
<dbReference type="Proteomes" id="UP000822688">
    <property type="component" value="Chromosome 10"/>
</dbReference>
<dbReference type="GO" id="GO:0006298">
    <property type="term" value="P:mismatch repair"/>
    <property type="evidence" value="ECO:0007669"/>
    <property type="project" value="InterPro"/>
</dbReference>
<keyword evidence="3" id="KW-0378">Hydrolase</keyword>
<dbReference type="InterPro" id="IPR000432">
    <property type="entry name" value="DNA_mismatch_repair_MutS_C"/>
</dbReference>
<dbReference type="SMART" id="SM00534">
    <property type="entry name" value="MUTSac"/>
    <property type="match status" value="1"/>
</dbReference>
<dbReference type="PANTHER" id="PTHR48466">
    <property type="entry name" value="OS10G0509000 PROTEIN-RELATED"/>
    <property type="match status" value="1"/>
</dbReference>
<dbReference type="Gene3D" id="1.10.1420.10">
    <property type="match status" value="2"/>
</dbReference>
<keyword evidence="5" id="KW-0694">RNA-binding</keyword>
<evidence type="ECO:0000256" key="6">
    <source>
        <dbReference type="ARBA" id="ARBA00023125"/>
    </source>
</evidence>
<dbReference type="GO" id="GO:0004519">
    <property type="term" value="F:endonuclease activity"/>
    <property type="evidence" value="ECO:0007669"/>
    <property type="project" value="InterPro"/>
</dbReference>
<dbReference type="Gene3D" id="3.40.50.300">
    <property type="entry name" value="P-loop containing nucleotide triphosphate hydrolases"/>
    <property type="match status" value="1"/>
</dbReference>
<dbReference type="SUPFAM" id="SSF48334">
    <property type="entry name" value="DNA repair protein MutS, domain III"/>
    <property type="match status" value="1"/>
</dbReference>
<dbReference type="InterPro" id="IPR045076">
    <property type="entry name" value="MutS"/>
</dbReference>
<feature type="domain" description="DNA mismatch repair proteins mutS family" evidence="9">
    <location>
        <begin position="575"/>
        <end position="591"/>
    </location>
</feature>
<evidence type="ECO:0000256" key="2">
    <source>
        <dbReference type="ARBA" id="ARBA00022741"/>
    </source>
</evidence>
<proteinExistence type="predicted"/>